<evidence type="ECO:0000256" key="1">
    <source>
        <dbReference type="ARBA" id="ARBA00022729"/>
    </source>
</evidence>
<dbReference type="PANTHER" id="PTHR35038:SF8">
    <property type="entry name" value="C-TYPE POLYHEME CYTOCHROME OMCC"/>
    <property type="match status" value="1"/>
</dbReference>
<feature type="chain" id="PRO_5013045989" description="Cytochrome c-552/4 domain-containing protein" evidence="2">
    <location>
        <begin position="26"/>
        <end position="784"/>
    </location>
</feature>
<dbReference type="AlphaFoldDB" id="A0A1S7LFY2"/>
<keyword evidence="1 2" id="KW-0732">Signal</keyword>
<dbReference type="InterPro" id="IPR023155">
    <property type="entry name" value="Cyt_c-552/4"/>
</dbReference>
<protein>
    <recommendedName>
        <fullName evidence="3">Cytochrome c-552/4 domain-containing protein</fullName>
    </recommendedName>
</protein>
<gene>
    <name evidence="4" type="ORF">MAGMO_0766</name>
</gene>
<dbReference type="SUPFAM" id="SSF48695">
    <property type="entry name" value="Multiheme cytochromes"/>
    <property type="match status" value="1"/>
</dbReference>
<dbReference type="GO" id="GO:0016491">
    <property type="term" value="F:oxidoreductase activity"/>
    <property type="evidence" value="ECO:0007669"/>
    <property type="project" value="TreeGrafter"/>
</dbReference>
<feature type="domain" description="Cytochrome c-552/4" evidence="3">
    <location>
        <begin position="328"/>
        <end position="390"/>
    </location>
</feature>
<name>A0A1S7LFY2_MAGMO</name>
<dbReference type="Pfam" id="PF13435">
    <property type="entry name" value="Cytochrome_C554"/>
    <property type="match status" value="1"/>
</dbReference>
<evidence type="ECO:0000259" key="3">
    <source>
        <dbReference type="Pfam" id="PF13435"/>
    </source>
</evidence>
<evidence type="ECO:0000313" key="4">
    <source>
        <dbReference type="EMBL" id="CRH04967.1"/>
    </source>
</evidence>
<feature type="signal peptide" evidence="2">
    <location>
        <begin position="1"/>
        <end position="25"/>
    </location>
</feature>
<dbReference type="EMBL" id="LO017727">
    <property type="protein sequence ID" value="CRH04967.1"/>
    <property type="molecule type" value="Genomic_DNA"/>
</dbReference>
<organism evidence="4">
    <name type="scientific">Magnetococcus massalia (strain MO-1)</name>
    <dbReference type="NCBI Taxonomy" id="451514"/>
    <lineage>
        <taxon>Bacteria</taxon>
        <taxon>Pseudomonadati</taxon>
        <taxon>Pseudomonadota</taxon>
        <taxon>Magnetococcia</taxon>
        <taxon>Magnetococcales</taxon>
        <taxon>Magnetococcaceae</taxon>
        <taxon>Magnetococcus</taxon>
    </lineage>
</organism>
<reference evidence="4" key="1">
    <citation type="submission" date="2015-04" db="EMBL/GenBank/DDBJ databases">
        <authorList>
            <person name="Syromyatnikov M.Y."/>
            <person name="Popov V.N."/>
        </authorList>
    </citation>
    <scope>NUCLEOTIDE SEQUENCE</scope>
    <source>
        <strain evidence="4">MO-1</strain>
    </source>
</reference>
<dbReference type="PANTHER" id="PTHR35038">
    <property type="entry name" value="DISSIMILATORY SULFITE REDUCTASE SIRA"/>
    <property type="match status" value="1"/>
</dbReference>
<sequence>MRRILLAALVLGLAAWGGIGQVATAAGKACLACHQGIERFSDGVMQQDIEKMGAELGDPAGCVVCHGGNPAELKDKVKAHMGSPAMLVKKGGPKNFLPDPGAFPVTDQACGQCHAGYYERLNKALMNTEAGKLQGNLWSWGVQTDMKTVWGNYDVIDEDGPVPVVGTKAYKKYMRKFAKDHPDQMPKRLRQVPDVDLSKLTDNPNHAGLTYSRHDCQRCHVGVTGRDKRGDFRGAGCSSCHVPYSNEGYYEGGDPTIKKDQKGHLLVHRMQATRKTKVKVGDVEYSGIPVETCVTCHNRGKRVGVSYQGIMEFPYGSPYDAKGKKQPKMHTKKYMFIKEDLHHEMQSLDGNPEGGLLCQDCHTTIDIHGDGNIPGTTLAQVEIECEDCHGTYDKRPWELPLGRGEEFGKQVNGYPAGPARGLGKEWPEFMKDATQYPPQDGYLLTARGNPFGNVVKKGEEVIVHSSTGLDFKVPVLKQIGKEEIFKSTLSKVAMFLIPQHQNNMECYACHADWVPQCYGCHITVDYSEGKQSTDWIYNANNRDPKTGLTPDFPRDTDGMKGPGKIMETRSYLRWETPVLGMNGEGRVSPMMPGCQVTTTVIGPDGKTLVHNKIWDTPEGPGIDTAAVQPHTAGRSARSCQSCHDNPKALGYGIEGGRFLLGADKDFVLDLRDAKSGKIIPGRTKVQIPGIPGLTYDWSAIVTPEGKQLSSVGSHWPLTGPLPESKRDSIEKTGVCLGCHEERFDPDFWKKVSTPGVMDNFEHQDFMKKALEAIAAQKARKMGKK</sequence>
<accession>A0A1S7LFY2</accession>
<dbReference type="InterPro" id="IPR051829">
    <property type="entry name" value="Multiheme_Cytochr_ET"/>
</dbReference>
<dbReference type="InterPro" id="IPR036280">
    <property type="entry name" value="Multihaem_cyt_sf"/>
</dbReference>
<evidence type="ECO:0000256" key="2">
    <source>
        <dbReference type="SAM" id="SignalP"/>
    </source>
</evidence>
<proteinExistence type="predicted"/>
<dbReference type="Gene3D" id="1.10.1130.10">
    <property type="entry name" value="Flavocytochrome C3, Chain A"/>
    <property type="match status" value="2"/>
</dbReference>